<evidence type="ECO:0000313" key="1">
    <source>
        <dbReference type="EMBL" id="KAG5610151.1"/>
    </source>
</evidence>
<dbReference type="Proteomes" id="UP000824120">
    <property type="component" value="Chromosome 4"/>
</dbReference>
<gene>
    <name evidence="1" type="ORF">H5410_021432</name>
</gene>
<organism evidence="1 2">
    <name type="scientific">Solanum commersonii</name>
    <name type="common">Commerson's wild potato</name>
    <name type="synonym">Commerson's nightshade</name>
    <dbReference type="NCBI Taxonomy" id="4109"/>
    <lineage>
        <taxon>Eukaryota</taxon>
        <taxon>Viridiplantae</taxon>
        <taxon>Streptophyta</taxon>
        <taxon>Embryophyta</taxon>
        <taxon>Tracheophyta</taxon>
        <taxon>Spermatophyta</taxon>
        <taxon>Magnoliopsida</taxon>
        <taxon>eudicotyledons</taxon>
        <taxon>Gunneridae</taxon>
        <taxon>Pentapetalae</taxon>
        <taxon>asterids</taxon>
        <taxon>lamiids</taxon>
        <taxon>Solanales</taxon>
        <taxon>Solanaceae</taxon>
        <taxon>Solanoideae</taxon>
        <taxon>Solaneae</taxon>
        <taxon>Solanum</taxon>
    </lineage>
</organism>
<protein>
    <submittedName>
        <fullName evidence="1">Uncharacterized protein</fullName>
    </submittedName>
</protein>
<proteinExistence type="predicted"/>
<accession>A0A9J5ZDZ8</accession>
<keyword evidence="2" id="KW-1185">Reference proteome</keyword>
<name>A0A9J5ZDZ8_SOLCO</name>
<dbReference type="AlphaFoldDB" id="A0A9J5ZDZ8"/>
<comment type="caution">
    <text evidence="1">The sequence shown here is derived from an EMBL/GenBank/DDBJ whole genome shotgun (WGS) entry which is preliminary data.</text>
</comment>
<evidence type="ECO:0000313" key="2">
    <source>
        <dbReference type="Proteomes" id="UP000824120"/>
    </source>
</evidence>
<reference evidence="1 2" key="1">
    <citation type="submission" date="2020-09" db="EMBL/GenBank/DDBJ databases">
        <title>De no assembly of potato wild relative species, Solanum commersonii.</title>
        <authorList>
            <person name="Cho K."/>
        </authorList>
    </citation>
    <scope>NUCLEOTIDE SEQUENCE [LARGE SCALE GENOMIC DNA]</scope>
    <source>
        <strain evidence="1">LZ3.2</strain>
        <tissue evidence="1">Leaf</tissue>
    </source>
</reference>
<sequence length="96" mass="10528">MLRRHRRGIFIDLPDLIETVVQLVIQTLSAETSTAAPSRYGTAIQSETTLGTDAHIQTAPSATETLTERDCIDMILSIPPSLSFVISKILVNFICI</sequence>
<dbReference type="EMBL" id="JACXVP010000004">
    <property type="protein sequence ID" value="KAG5610151.1"/>
    <property type="molecule type" value="Genomic_DNA"/>
</dbReference>